<dbReference type="EMBL" id="QXGF01005006">
    <property type="protein sequence ID" value="KAE8919073.1"/>
    <property type="molecule type" value="Genomic_DNA"/>
</dbReference>
<accession>A0A6A4BGC3</accession>
<gene>
    <name evidence="5" type="ORF">PF001_g28073</name>
    <name evidence="4" type="ORF">PF006_g30062</name>
    <name evidence="3" type="ORF">PF007_g30071</name>
    <name evidence="1" type="ORF">PF009_g30614</name>
    <name evidence="2" type="ORF">PF010_g29994</name>
</gene>
<dbReference type="EMBL" id="QXGA01005442">
    <property type="protein sequence ID" value="KAE9067117.1"/>
    <property type="molecule type" value="Genomic_DNA"/>
</dbReference>
<protein>
    <submittedName>
        <fullName evidence="5">Uncharacterized protein</fullName>
    </submittedName>
</protein>
<organism evidence="5 7">
    <name type="scientific">Phytophthora fragariae</name>
    <dbReference type="NCBI Taxonomy" id="53985"/>
    <lineage>
        <taxon>Eukaryota</taxon>
        <taxon>Sar</taxon>
        <taxon>Stramenopiles</taxon>
        <taxon>Oomycota</taxon>
        <taxon>Peronosporomycetes</taxon>
        <taxon>Peronosporales</taxon>
        <taxon>Peronosporaceae</taxon>
        <taxon>Phytophthora</taxon>
    </lineage>
</organism>
<evidence type="ECO:0000313" key="2">
    <source>
        <dbReference type="EMBL" id="KAE9060992.1"/>
    </source>
</evidence>
<reference evidence="6 7" key="1">
    <citation type="submission" date="2018-08" db="EMBL/GenBank/DDBJ databases">
        <title>Genomic investigation of the strawberry pathogen Phytophthora fragariae indicates pathogenicity is determined by transcriptional variation in three key races.</title>
        <authorList>
            <person name="Adams T.M."/>
            <person name="Armitage A.D."/>
            <person name="Sobczyk M.K."/>
            <person name="Bates H.J."/>
            <person name="Dunwell J.M."/>
            <person name="Nellist C.F."/>
            <person name="Harrison R.J."/>
        </authorList>
    </citation>
    <scope>NUCLEOTIDE SEQUENCE [LARGE SCALE GENOMIC DNA]</scope>
    <source>
        <strain evidence="5 7">A4</strain>
        <strain evidence="4 8">NOV-5</strain>
        <strain evidence="3 9">NOV-71</strain>
        <strain evidence="1 6">NOV-9</strain>
        <strain evidence="2 10">ONT-3</strain>
    </source>
</reference>
<dbReference type="Proteomes" id="UP000441208">
    <property type="component" value="Unassembled WGS sequence"/>
</dbReference>
<dbReference type="AlphaFoldDB" id="A0A6A4BGC3"/>
<dbReference type="Proteomes" id="UP000488956">
    <property type="component" value="Unassembled WGS sequence"/>
</dbReference>
<evidence type="ECO:0000313" key="8">
    <source>
        <dbReference type="Proteomes" id="UP000440732"/>
    </source>
</evidence>
<evidence type="ECO:0000313" key="1">
    <source>
        <dbReference type="EMBL" id="KAE8919073.1"/>
    </source>
</evidence>
<proteinExistence type="predicted"/>
<evidence type="ECO:0000313" key="3">
    <source>
        <dbReference type="EMBL" id="KAE9061973.1"/>
    </source>
</evidence>
<dbReference type="Proteomes" id="UP000440732">
    <property type="component" value="Unassembled WGS sequence"/>
</dbReference>
<comment type="caution">
    <text evidence="5">The sequence shown here is derived from an EMBL/GenBank/DDBJ whole genome shotgun (WGS) entry which is preliminary data.</text>
</comment>
<dbReference type="Proteomes" id="UP000429523">
    <property type="component" value="Unassembled WGS sequence"/>
</dbReference>
<evidence type="ECO:0000313" key="7">
    <source>
        <dbReference type="Proteomes" id="UP000437068"/>
    </source>
</evidence>
<evidence type="ECO:0000313" key="10">
    <source>
        <dbReference type="Proteomes" id="UP000488956"/>
    </source>
</evidence>
<dbReference type="EMBL" id="QXFX01005352">
    <property type="protein sequence ID" value="KAE9060992.1"/>
    <property type="molecule type" value="Genomic_DNA"/>
</dbReference>
<name>A0A6A4BGC3_9STRA</name>
<evidence type="ECO:0000313" key="6">
    <source>
        <dbReference type="Proteomes" id="UP000429523"/>
    </source>
</evidence>
<evidence type="ECO:0000313" key="5">
    <source>
        <dbReference type="EMBL" id="KAE9272132.1"/>
    </source>
</evidence>
<sequence length="77" mass="7897">MASGQRTLQSVSISTLLSLSFTSADSMSLVSSSSSSVKASFVSTLGLVASVSVYSAFRVKCKEDKSSSSSSTACRSL</sequence>
<dbReference type="EMBL" id="QXFZ01005089">
    <property type="protein sequence ID" value="KAE9061973.1"/>
    <property type="molecule type" value="Genomic_DNA"/>
</dbReference>
<dbReference type="Proteomes" id="UP000437068">
    <property type="component" value="Unassembled WGS sequence"/>
</dbReference>
<evidence type="ECO:0000313" key="4">
    <source>
        <dbReference type="EMBL" id="KAE9067117.1"/>
    </source>
</evidence>
<dbReference type="EMBL" id="QXGE01004057">
    <property type="protein sequence ID" value="KAE9272132.1"/>
    <property type="molecule type" value="Genomic_DNA"/>
</dbReference>
<evidence type="ECO:0000313" key="9">
    <source>
        <dbReference type="Proteomes" id="UP000441208"/>
    </source>
</evidence>